<sequence length="577" mass="62956">MLIRLLRSHLRPYKTTIWLVVVLQLIQTLAALYLPTLNADIVDNGLVKGDTGYIMRIGGVMLLVTLVQIAGSIGAVYFGARTAMSLGRDVRGSVFHRVQDFSAREVGQFGTPSLITRTTNDVQQVQMLVLMTLTLMVSAPIMCVGGIVLALNQDVPLSSLLLVIVPVLGVAVGLIIARMRPAFRLMQARIDKINQVMREQIMGIRVIRAFVRDKRERERFGQANDELFTVSLRVGRLMALMFPTVMLVVNVSSVAVLWFGGHRIESGSMQIGALTAFLAYLLQILMSVMMATFMFMMVPRAEVSAERISEVLDTESSVRPPLKPVSLGRVHGVLELTGVEFCYPGAEKAVLRDISLSARPGETTAVIGSTGSGKTTLLNLIPRLMDATAGTVRVDGVDVRELDPAVLASAVGMVPQKPYLFAGTVASNLRYGNPDATDEELWHALEVAQGKDFVRKMPEGLDSPIAQGGTNVSGGQRQRLAIARMLVHKPEIYLFDDSFSALDYATDAALRRALTDETREATVVIVAQRVSTIRGADRIIVLDDGRVVGSGTHHELMDGNETYREIVLSQLTEQEAA</sequence>
<evidence type="ECO:0000256" key="4">
    <source>
        <dbReference type="ARBA" id="ARBA00022692"/>
    </source>
</evidence>
<organism evidence="12 13">
    <name type="scientific">Amycolatopsis carbonis</name>
    <dbReference type="NCBI Taxonomy" id="715471"/>
    <lineage>
        <taxon>Bacteria</taxon>
        <taxon>Bacillati</taxon>
        <taxon>Actinomycetota</taxon>
        <taxon>Actinomycetes</taxon>
        <taxon>Pseudonocardiales</taxon>
        <taxon>Pseudonocardiaceae</taxon>
        <taxon>Amycolatopsis</taxon>
    </lineage>
</organism>
<dbReference type="RefSeq" id="WP_285966502.1">
    <property type="nucleotide sequence ID" value="NZ_CP127294.1"/>
</dbReference>
<dbReference type="GO" id="GO:0015421">
    <property type="term" value="F:ABC-type oligopeptide transporter activity"/>
    <property type="evidence" value="ECO:0007669"/>
    <property type="project" value="TreeGrafter"/>
</dbReference>
<evidence type="ECO:0000259" key="11">
    <source>
        <dbReference type="PROSITE" id="PS50929"/>
    </source>
</evidence>
<protein>
    <submittedName>
        <fullName evidence="12">ABC transporter ATP-binding protein</fullName>
    </submittedName>
</protein>
<dbReference type="Proteomes" id="UP001236014">
    <property type="component" value="Chromosome"/>
</dbReference>
<dbReference type="Gene3D" id="1.20.1560.10">
    <property type="entry name" value="ABC transporter type 1, transmembrane domain"/>
    <property type="match status" value="1"/>
</dbReference>
<dbReference type="PANTHER" id="PTHR43394:SF1">
    <property type="entry name" value="ATP-BINDING CASSETTE SUB-FAMILY B MEMBER 10, MITOCHONDRIAL"/>
    <property type="match status" value="1"/>
</dbReference>
<evidence type="ECO:0000256" key="6">
    <source>
        <dbReference type="ARBA" id="ARBA00022840"/>
    </source>
</evidence>
<keyword evidence="8 9" id="KW-0472">Membrane</keyword>
<evidence type="ECO:0000256" key="9">
    <source>
        <dbReference type="SAM" id="Phobius"/>
    </source>
</evidence>
<feature type="transmembrane region" description="Helical" evidence="9">
    <location>
        <begin position="53"/>
        <end position="78"/>
    </location>
</feature>
<keyword evidence="5" id="KW-0547">Nucleotide-binding</keyword>
<evidence type="ECO:0000256" key="8">
    <source>
        <dbReference type="ARBA" id="ARBA00023136"/>
    </source>
</evidence>
<dbReference type="SUPFAM" id="SSF52540">
    <property type="entry name" value="P-loop containing nucleoside triphosphate hydrolases"/>
    <property type="match status" value="1"/>
</dbReference>
<evidence type="ECO:0000259" key="10">
    <source>
        <dbReference type="PROSITE" id="PS50893"/>
    </source>
</evidence>
<dbReference type="InterPro" id="IPR039421">
    <property type="entry name" value="Type_1_exporter"/>
</dbReference>
<reference evidence="12 13" key="1">
    <citation type="submission" date="2023-06" db="EMBL/GenBank/DDBJ databases">
        <authorList>
            <person name="Oyuntsetseg B."/>
            <person name="Kim S.B."/>
        </authorList>
    </citation>
    <scope>NUCLEOTIDE SEQUENCE [LARGE SCALE GENOMIC DNA]</scope>
    <source>
        <strain evidence="12 13">2-15</strain>
    </source>
</reference>
<dbReference type="InterPro" id="IPR003593">
    <property type="entry name" value="AAA+_ATPase"/>
</dbReference>
<proteinExistence type="predicted"/>
<dbReference type="AlphaFoldDB" id="A0A9Y2IC25"/>
<dbReference type="KEGG" id="acab:QRX50_30170"/>
<dbReference type="InterPro" id="IPR017871">
    <property type="entry name" value="ABC_transporter-like_CS"/>
</dbReference>
<dbReference type="InterPro" id="IPR027417">
    <property type="entry name" value="P-loop_NTPase"/>
</dbReference>
<feature type="transmembrane region" description="Helical" evidence="9">
    <location>
        <begin position="12"/>
        <end position="33"/>
    </location>
</feature>
<keyword evidence="13" id="KW-1185">Reference proteome</keyword>
<feature type="transmembrane region" description="Helical" evidence="9">
    <location>
        <begin position="157"/>
        <end position="177"/>
    </location>
</feature>
<keyword evidence="7 9" id="KW-1133">Transmembrane helix</keyword>
<dbReference type="InterPro" id="IPR036640">
    <property type="entry name" value="ABC1_TM_sf"/>
</dbReference>
<dbReference type="FunFam" id="1.20.1560.10:FF:000040">
    <property type="entry name" value="Multidrug ABC transporter ATP-binding protein"/>
    <property type="match status" value="1"/>
</dbReference>
<feature type="domain" description="ABC transporter" evidence="10">
    <location>
        <begin position="334"/>
        <end position="569"/>
    </location>
</feature>
<dbReference type="GO" id="GO:0016887">
    <property type="term" value="F:ATP hydrolysis activity"/>
    <property type="evidence" value="ECO:0007669"/>
    <property type="project" value="InterPro"/>
</dbReference>
<feature type="domain" description="ABC transmembrane type-1" evidence="11">
    <location>
        <begin position="18"/>
        <end position="300"/>
    </location>
</feature>
<dbReference type="GO" id="GO:0005524">
    <property type="term" value="F:ATP binding"/>
    <property type="evidence" value="ECO:0007669"/>
    <property type="project" value="UniProtKB-KW"/>
</dbReference>
<gene>
    <name evidence="12" type="ORF">QRX50_30170</name>
</gene>
<dbReference type="Gene3D" id="3.40.50.300">
    <property type="entry name" value="P-loop containing nucleotide triphosphate hydrolases"/>
    <property type="match status" value="1"/>
</dbReference>
<evidence type="ECO:0000313" key="12">
    <source>
        <dbReference type="EMBL" id="WIX75738.1"/>
    </source>
</evidence>
<feature type="transmembrane region" description="Helical" evidence="9">
    <location>
        <begin position="237"/>
        <end position="259"/>
    </location>
</feature>
<accession>A0A9Y2IC25</accession>
<dbReference type="PANTHER" id="PTHR43394">
    <property type="entry name" value="ATP-DEPENDENT PERMEASE MDL1, MITOCHONDRIAL"/>
    <property type="match status" value="1"/>
</dbReference>
<dbReference type="PROSITE" id="PS50929">
    <property type="entry name" value="ABC_TM1F"/>
    <property type="match status" value="1"/>
</dbReference>
<dbReference type="GO" id="GO:0005886">
    <property type="term" value="C:plasma membrane"/>
    <property type="evidence" value="ECO:0007669"/>
    <property type="project" value="UniProtKB-SubCell"/>
</dbReference>
<feature type="transmembrane region" description="Helical" evidence="9">
    <location>
        <begin position="271"/>
        <end position="298"/>
    </location>
</feature>
<feature type="transmembrane region" description="Helical" evidence="9">
    <location>
        <begin position="127"/>
        <end position="151"/>
    </location>
</feature>
<dbReference type="PROSITE" id="PS00211">
    <property type="entry name" value="ABC_TRANSPORTER_1"/>
    <property type="match status" value="1"/>
</dbReference>
<dbReference type="EMBL" id="CP127294">
    <property type="protein sequence ID" value="WIX75738.1"/>
    <property type="molecule type" value="Genomic_DNA"/>
</dbReference>
<keyword evidence="2" id="KW-0813">Transport</keyword>
<evidence type="ECO:0000256" key="1">
    <source>
        <dbReference type="ARBA" id="ARBA00004651"/>
    </source>
</evidence>
<name>A0A9Y2IC25_9PSEU</name>
<keyword evidence="3" id="KW-1003">Cell membrane</keyword>
<comment type="subcellular location">
    <subcellularLocation>
        <location evidence="1">Cell membrane</location>
        <topology evidence="1">Multi-pass membrane protein</topology>
    </subcellularLocation>
</comment>
<dbReference type="SUPFAM" id="SSF90123">
    <property type="entry name" value="ABC transporter transmembrane region"/>
    <property type="match status" value="1"/>
</dbReference>
<evidence type="ECO:0000256" key="5">
    <source>
        <dbReference type="ARBA" id="ARBA00022741"/>
    </source>
</evidence>
<dbReference type="CDD" id="cd18548">
    <property type="entry name" value="ABC_6TM_Tm287_like"/>
    <property type="match status" value="1"/>
</dbReference>
<dbReference type="InterPro" id="IPR011527">
    <property type="entry name" value="ABC1_TM_dom"/>
</dbReference>
<dbReference type="Pfam" id="PF00664">
    <property type="entry name" value="ABC_membrane"/>
    <property type="match status" value="1"/>
</dbReference>
<evidence type="ECO:0000313" key="13">
    <source>
        <dbReference type="Proteomes" id="UP001236014"/>
    </source>
</evidence>
<dbReference type="PROSITE" id="PS50893">
    <property type="entry name" value="ABC_TRANSPORTER_2"/>
    <property type="match status" value="1"/>
</dbReference>
<evidence type="ECO:0000256" key="7">
    <source>
        <dbReference type="ARBA" id="ARBA00022989"/>
    </source>
</evidence>
<dbReference type="InterPro" id="IPR003439">
    <property type="entry name" value="ABC_transporter-like_ATP-bd"/>
</dbReference>
<evidence type="ECO:0000256" key="3">
    <source>
        <dbReference type="ARBA" id="ARBA00022475"/>
    </source>
</evidence>
<keyword evidence="6 12" id="KW-0067">ATP-binding</keyword>
<dbReference type="SMART" id="SM00382">
    <property type="entry name" value="AAA"/>
    <property type="match status" value="1"/>
</dbReference>
<evidence type="ECO:0000256" key="2">
    <source>
        <dbReference type="ARBA" id="ARBA00022448"/>
    </source>
</evidence>
<dbReference type="Pfam" id="PF00005">
    <property type="entry name" value="ABC_tran"/>
    <property type="match status" value="1"/>
</dbReference>
<dbReference type="FunFam" id="3.40.50.300:FF:000854">
    <property type="entry name" value="Multidrug ABC transporter ATP-binding protein"/>
    <property type="match status" value="1"/>
</dbReference>
<keyword evidence="4 9" id="KW-0812">Transmembrane</keyword>